<keyword evidence="5 9" id="KW-0812">Transmembrane</keyword>
<comment type="similarity">
    <text evidence="2 9">Belongs to the branched chain amino acid transporter family.</text>
</comment>
<dbReference type="PANTHER" id="PTHR30588">
    <property type="entry name" value="BRANCHED-CHAIN AMINO ACID TRANSPORT SYSTEM 2 CARRIER PROTEIN"/>
    <property type="match status" value="1"/>
</dbReference>
<dbReference type="GO" id="GO:0015190">
    <property type="term" value="F:L-leucine transmembrane transporter activity"/>
    <property type="evidence" value="ECO:0007669"/>
    <property type="project" value="TreeGrafter"/>
</dbReference>
<dbReference type="AlphaFoldDB" id="A0AAE7C1Z6"/>
<feature type="transmembrane region" description="Helical" evidence="9">
    <location>
        <begin position="113"/>
        <end position="134"/>
    </location>
</feature>
<keyword evidence="4" id="KW-1003">Cell membrane</keyword>
<name>A0AAE7C1Z6_9PAST</name>
<protein>
    <recommendedName>
        <fullName evidence="9">Branched-chain amino acid transport system carrier protein</fullName>
    </recommendedName>
</protein>
<evidence type="ECO:0000313" key="13">
    <source>
        <dbReference type="Proteomes" id="UP000502287"/>
    </source>
</evidence>
<keyword evidence="12" id="KW-1185">Reference proteome</keyword>
<evidence type="ECO:0000256" key="2">
    <source>
        <dbReference type="ARBA" id="ARBA00008540"/>
    </source>
</evidence>
<keyword evidence="7 9" id="KW-1133">Transmembrane helix</keyword>
<dbReference type="Proteomes" id="UP000502287">
    <property type="component" value="Chromosome"/>
</dbReference>
<dbReference type="EMBL" id="RKQT01000005">
    <property type="protein sequence ID" value="RPE91125.1"/>
    <property type="molecule type" value="Genomic_DNA"/>
</dbReference>
<evidence type="ECO:0000256" key="1">
    <source>
        <dbReference type="ARBA" id="ARBA00004651"/>
    </source>
</evidence>
<reference evidence="11 12" key="2">
    <citation type="submission" date="2018-11" db="EMBL/GenBank/DDBJ databases">
        <title>Genomic Encyclopedia of Type Strains, Phase IV (KMG-IV): sequencing the most valuable type-strain genomes for metagenomic binning, comparative biology and taxonomic classification.</title>
        <authorList>
            <person name="Goeker M."/>
        </authorList>
    </citation>
    <scope>NUCLEOTIDE SEQUENCE [LARGE SCALE GENOMIC DNA]</scope>
    <source>
        <strain evidence="11 12">DSM 25797</strain>
    </source>
</reference>
<proteinExistence type="inferred from homology"/>
<sequence>MNKSVFVVGFMLFAIFFGAGNLIFPPKLGLDSGTDFWSAISGFVVTGVGLPLLGIIVSSFYQGGYKEALNRIHPWFSVVFLMAIYLAIGPFFAGPRTGATAYEMAILPFLGESSTVSLLVFTVIYFSIALWLSLNPSKMVDRIGSILTPVLLVSIIALVVKAYFLLNDAPDTLLQTKQMENAFANGILEGYFTMDALASLAFSVIVLNAIKAKVSNQAALIKQTVAAGIVAAVALALIYIALGWIGNNLPVSAETVADLTAKGQNIGTYILNAAATDTFGDAGRIILGVIVSLACLTTTVGLAVAVSEYFNEIFPKIAYKTYVVLFIVISFAIANQGLSVVISKSVPVLLVLYPISMTIILLLLVNLVVKLPLLAQRIAVGLVTVVSILSVVGIEAMTQLPLKAYSMEWLPFAIVGCLVGFMVAKVTKQAE</sequence>
<feature type="transmembrane region" description="Helical" evidence="9">
    <location>
        <begin position="409"/>
        <end position="427"/>
    </location>
</feature>
<dbReference type="GO" id="GO:0005304">
    <property type="term" value="F:L-valine transmembrane transporter activity"/>
    <property type="evidence" value="ECO:0007669"/>
    <property type="project" value="TreeGrafter"/>
</dbReference>
<evidence type="ECO:0000313" key="12">
    <source>
        <dbReference type="Proteomes" id="UP000276901"/>
    </source>
</evidence>
<organism evidence="10 13">
    <name type="scientific">Frederiksenia canicola</name>
    <dbReference type="NCBI Taxonomy" id="123824"/>
    <lineage>
        <taxon>Bacteria</taxon>
        <taxon>Pseudomonadati</taxon>
        <taxon>Pseudomonadota</taxon>
        <taxon>Gammaproteobacteria</taxon>
        <taxon>Pasteurellales</taxon>
        <taxon>Pasteurellaceae</taxon>
        <taxon>Frederiksenia</taxon>
    </lineage>
</organism>
<dbReference type="PANTHER" id="PTHR30588:SF7">
    <property type="entry name" value="BRANCHED-CHAIN AMINO ACID CARRIER PROTEIN SAOUHSC_01411-RELATED"/>
    <property type="match status" value="1"/>
</dbReference>
<dbReference type="InterPro" id="IPR004685">
    <property type="entry name" value="Brnchd-chn_aa_trnsp_Livcs"/>
</dbReference>
<feature type="transmembrane region" description="Helical" evidence="9">
    <location>
        <begin position="73"/>
        <end position="93"/>
    </location>
</feature>
<evidence type="ECO:0000256" key="9">
    <source>
        <dbReference type="RuleBase" id="RU362122"/>
    </source>
</evidence>
<keyword evidence="8 9" id="KW-0472">Membrane</keyword>
<evidence type="ECO:0000313" key="10">
    <source>
        <dbReference type="EMBL" id="QIM64634.1"/>
    </source>
</evidence>
<feature type="transmembrane region" description="Helical" evidence="9">
    <location>
        <begin position="36"/>
        <end position="61"/>
    </location>
</feature>
<feature type="transmembrane region" description="Helical" evidence="9">
    <location>
        <begin position="285"/>
        <end position="310"/>
    </location>
</feature>
<comment type="function">
    <text evidence="9">Component of the transport system for branched-chain amino acids.</text>
</comment>
<evidence type="ECO:0000256" key="3">
    <source>
        <dbReference type="ARBA" id="ARBA00022448"/>
    </source>
</evidence>
<feature type="transmembrane region" description="Helical" evidence="9">
    <location>
        <begin position="219"/>
        <end position="242"/>
    </location>
</feature>
<evidence type="ECO:0000256" key="7">
    <source>
        <dbReference type="ARBA" id="ARBA00022989"/>
    </source>
</evidence>
<evidence type="ECO:0000256" key="8">
    <source>
        <dbReference type="ARBA" id="ARBA00023136"/>
    </source>
</evidence>
<feature type="transmembrane region" description="Helical" evidence="9">
    <location>
        <begin position="348"/>
        <end position="369"/>
    </location>
</feature>
<evidence type="ECO:0000313" key="11">
    <source>
        <dbReference type="EMBL" id="RPE91125.1"/>
    </source>
</evidence>
<feature type="transmembrane region" description="Helical" evidence="9">
    <location>
        <begin position="322"/>
        <end position="342"/>
    </location>
</feature>
<dbReference type="GO" id="GO:0005886">
    <property type="term" value="C:plasma membrane"/>
    <property type="evidence" value="ECO:0007669"/>
    <property type="project" value="UniProtKB-SubCell"/>
</dbReference>
<evidence type="ECO:0000256" key="4">
    <source>
        <dbReference type="ARBA" id="ARBA00022475"/>
    </source>
</evidence>
<keyword evidence="3 9" id="KW-0813">Transport</keyword>
<feature type="transmembrane region" description="Helical" evidence="9">
    <location>
        <begin position="5"/>
        <end position="24"/>
    </location>
</feature>
<dbReference type="NCBIfam" id="TIGR00796">
    <property type="entry name" value="livcs"/>
    <property type="match status" value="1"/>
</dbReference>
<dbReference type="Pfam" id="PF05525">
    <property type="entry name" value="Branch_AA_trans"/>
    <property type="match status" value="1"/>
</dbReference>
<accession>A0AAE7C1Z6</accession>
<dbReference type="GO" id="GO:0015818">
    <property type="term" value="P:isoleucine transport"/>
    <property type="evidence" value="ECO:0007669"/>
    <property type="project" value="TreeGrafter"/>
</dbReference>
<feature type="transmembrane region" description="Helical" evidence="9">
    <location>
        <begin position="146"/>
        <end position="166"/>
    </location>
</feature>
<feature type="transmembrane region" description="Helical" evidence="9">
    <location>
        <begin position="378"/>
        <end position="397"/>
    </location>
</feature>
<dbReference type="GO" id="GO:0015188">
    <property type="term" value="F:L-isoleucine transmembrane transporter activity"/>
    <property type="evidence" value="ECO:0007669"/>
    <property type="project" value="TreeGrafter"/>
</dbReference>
<dbReference type="EMBL" id="CP015029">
    <property type="protein sequence ID" value="QIM64634.1"/>
    <property type="molecule type" value="Genomic_DNA"/>
</dbReference>
<dbReference type="RefSeq" id="WP_123957433.1">
    <property type="nucleotide sequence ID" value="NZ_CP015029.1"/>
</dbReference>
<evidence type="ECO:0000256" key="5">
    <source>
        <dbReference type="ARBA" id="ARBA00022692"/>
    </source>
</evidence>
<gene>
    <name evidence="10" type="ORF">A4G17_03895</name>
    <name evidence="11" type="ORF">EDC49_1839</name>
</gene>
<dbReference type="Proteomes" id="UP000276901">
    <property type="component" value="Unassembled WGS sequence"/>
</dbReference>
<reference evidence="10 13" key="1">
    <citation type="submission" date="2016-03" db="EMBL/GenBank/DDBJ databases">
        <authorList>
            <person name="Hansen M.J."/>
            <person name="Bojesen A.M."/>
            <person name="Planet P."/>
        </authorList>
    </citation>
    <scope>NUCLEOTIDE SEQUENCE [LARGE SCALE GENOMIC DNA]</scope>
    <source>
        <strain evidence="10 13">HPA 21</strain>
    </source>
</reference>
<comment type="subcellular location">
    <subcellularLocation>
        <location evidence="9">Cell inner membrane</location>
        <topology evidence="9">Multi-pass membrane protein</topology>
    </subcellularLocation>
    <subcellularLocation>
        <location evidence="1">Cell membrane</location>
        <topology evidence="1">Multi-pass membrane protein</topology>
    </subcellularLocation>
</comment>
<feature type="transmembrane region" description="Helical" evidence="9">
    <location>
        <begin position="186"/>
        <end position="207"/>
    </location>
</feature>
<dbReference type="GO" id="GO:0015820">
    <property type="term" value="P:L-leucine transport"/>
    <property type="evidence" value="ECO:0007669"/>
    <property type="project" value="TreeGrafter"/>
</dbReference>
<evidence type="ECO:0000256" key="6">
    <source>
        <dbReference type="ARBA" id="ARBA00022970"/>
    </source>
</evidence>
<dbReference type="KEGG" id="fcl:A4G17_03895"/>
<keyword evidence="6 9" id="KW-0029">Amino-acid transport</keyword>